<dbReference type="GO" id="GO:0005524">
    <property type="term" value="F:ATP binding"/>
    <property type="evidence" value="ECO:0007669"/>
    <property type="project" value="UniProtKB-KW"/>
</dbReference>
<feature type="transmembrane region" description="Helical" evidence="7">
    <location>
        <begin position="65"/>
        <end position="89"/>
    </location>
</feature>
<comment type="caution">
    <text evidence="10">The sequence shown here is derived from an EMBL/GenBank/DDBJ whole genome shotgun (WGS) entry which is preliminary data.</text>
</comment>
<feature type="transmembrane region" description="Helical" evidence="7">
    <location>
        <begin position="169"/>
        <end position="187"/>
    </location>
</feature>
<sequence>MRFIKVYGRVLSLLRPEWRTAGLLALANLAIAGIAFIDPVIFGRVVEMLTASATLPEAELWGRAASLLGLWAALGLGGIAAGMAVALLADRMAHRARKREMARFFGHALALPAAFHGGTHSGKLMRIFLTGGDTLFGLWLGFFRDQLVTFVSAIILLPLTLFLNWRLALALIALVVLFVGLTAAVIAKTEARQKRAEKFHNKLAADAQDALSNAVVVQAFTRLGAERRAFADVQQQVIDHQFPVLGWWALVSILTRSASTVAMLSIVVIGTLLHIRGQAGVGDIVSFMGFAGMLIGRLEGMVFFVARLFSTVPTLDEYFAVLDAESTVPEASDARPLQAGPGEVRFEGVGFAYPRGPAILSGVDFTARPGSVVALVGHTGAGKSTAMSLLQRIWDPSEGRITIDGQDTRDVTLESLRGAIGVVFQDSLLFNRSIRDNLLVGKPDATQEEIERACRLAEAHDFILRQSDGYDTLVGERGATLSGGQKQRLAIARALLKNPPILVLDEATSALDAATEGKVTRALRALMQGRTTFVIAHRLSTVRDADEILVFEEGRVAERGSFDGLVAEGGRFAELVSNQLAPAPVQSNVVPFEARVAA</sequence>
<dbReference type="InterPro" id="IPR003439">
    <property type="entry name" value="ABC_transporter-like_ATP-bd"/>
</dbReference>
<keyword evidence="5 7" id="KW-1133">Transmembrane helix</keyword>
<protein>
    <submittedName>
        <fullName evidence="10">Glucan ABC transporter ATP-binding protein/ permease</fullName>
    </submittedName>
</protein>
<feature type="transmembrane region" description="Helical" evidence="7">
    <location>
        <begin position="284"/>
        <end position="306"/>
    </location>
</feature>
<dbReference type="PROSITE" id="PS00211">
    <property type="entry name" value="ABC_TRANSPORTER_1"/>
    <property type="match status" value="1"/>
</dbReference>
<evidence type="ECO:0000313" key="10">
    <source>
        <dbReference type="EMBL" id="MBR0669236.1"/>
    </source>
</evidence>
<dbReference type="EMBL" id="JAAGBB010000092">
    <property type="protein sequence ID" value="MBR0669236.1"/>
    <property type="molecule type" value="Genomic_DNA"/>
</dbReference>
<accession>A0ABS5F9R4</accession>
<comment type="subcellular location">
    <subcellularLocation>
        <location evidence="1">Cell membrane</location>
        <topology evidence="1">Multi-pass membrane protein</topology>
    </subcellularLocation>
</comment>
<name>A0ABS5F9R4_9PROT</name>
<dbReference type="PROSITE" id="PS50929">
    <property type="entry name" value="ABC_TM1F"/>
    <property type="match status" value="1"/>
</dbReference>
<evidence type="ECO:0000313" key="11">
    <source>
        <dbReference type="Proteomes" id="UP001196870"/>
    </source>
</evidence>
<dbReference type="InterPro" id="IPR027417">
    <property type="entry name" value="P-loop_NTPase"/>
</dbReference>
<evidence type="ECO:0000256" key="3">
    <source>
        <dbReference type="ARBA" id="ARBA00022741"/>
    </source>
</evidence>
<organism evidence="10 11">
    <name type="scientific">Plastoroseomonas hellenica</name>
    <dbReference type="NCBI Taxonomy" id="2687306"/>
    <lineage>
        <taxon>Bacteria</taxon>
        <taxon>Pseudomonadati</taxon>
        <taxon>Pseudomonadota</taxon>
        <taxon>Alphaproteobacteria</taxon>
        <taxon>Acetobacterales</taxon>
        <taxon>Acetobacteraceae</taxon>
        <taxon>Plastoroseomonas</taxon>
    </lineage>
</organism>
<keyword evidence="11" id="KW-1185">Reference proteome</keyword>
<dbReference type="InterPro" id="IPR011527">
    <property type="entry name" value="ABC1_TM_dom"/>
</dbReference>
<evidence type="ECO:0000259" key="8">
    <source>
        <dbReference type="PROSITE" id="PS50893"/>
    </source>
</evidence>
<dbReference type="InterPro" id="IPR003593">
    <property type="entry name" value="AAA+_ATPase"/>
</dbReference>
<feature type="domain" description="ABC transporter" evidence="8">
    <location>
        <begin position="344"/>
        <end position="578"/>
    </location>
</feature>
<evidence type="ECO:0000256" key="2">
    <source>
        <dbReference type="ARBA" id="ARBA00022692"/>
    </source>
</evidence>
<dbReference type="SUPFAM" id="SSF90123">
    <property type="entry name" value="ABC transporter transmembrane region"/>
    <property type="match status" value="1"/>
</dbReference>
<evidence type="ECO:0000256" key="4">
    <source>
        <dbReference type="ARBA" id="ARBA00022840"/>
    </source>
</evidence>
<evidence type="ECO:0000256" key="1">
    <source>
        <dbReference type="ARBA" id="ARBA00004651"/>
    </source>
</evidence>
<keyword evidence="6 7" id="KW-0472">Membrane</keyword>
<feature type="transmembrane region" description="Helical" evidence="7">
    <location>
        <begin position="245"/>
        <end position="272"/>
    </location>
</feature>
<keyword evidence="2 7" id="KW-0812">Transmembrane</keyword>
<dbReference type="Pfam" id="PF00664">
    <property type="entry name" value="ABC_membrane"/>
    <property type="match status" value="1"/>
</dbReference>
<dbReference type="PROSITE" id="PS50893">
    <property type="entry name" value="ABC_TRANSPORTER_2"/>
    <property type="match status" value="1"/>
</dbReference>
<dbReference type="PANTHER" id="PTHR24221:SF654">
    <property type="entry name" value="ATP-BINDING CASSETTE SUB-FAMILY B MEMBER 6"/>
    <property type="match status" value="1"/>
</dbReference>
<dbReference type="InterPro" id="IPR039421">
    <property type="entry name" value="Type_1_exporter"/>
</dbReference>
<dbReference type="SUPFAM" id="SSF52540">
    <property type="entry name" value="P-loop containing nucleoside triphosphate hydrolases"/>
    <property type="match status" value="1"/>
</dbReference>
<dbReference type="Proteomes" id="UP001196870">
    <property type="component" value="Unassembled WGS sequence"/>
</dbReference>
<feature type="transmembrane region" description="Helical" evidence="7">
    <location>
        <begin position="21"/>
        <end position="45"/>
    </location>
</feature>
<proteinExistence type="predicted"/>
<keyword evidence="4 10" id="KW-0067">ATP-binding</keyword>
<evidence type="ECO:0000256" key="6">
    <source>
        <dbReference type="ARBA" id="ARBA00023136"/>
    </source>
</evidence>
<dbReference type="InterPro" id="IPR017871">
    <property type="entry name" value="ABC_transporter-like_CS"/>
</dbReference>
<dbReference type="RefSeq" id="WP_211858073.1">
    <property type="nucleotide sequence ID" value="NZ_JAAGBB010000092.1"/>
</dbReference>
<evidence type="ECO:0000256" key="7">
    <source>
        <dbReference type="SAM" id="Phobius"/>
    </source>
</evidence>
<dbReference type="SMART" id="SM00382">
    <property type="entry name" value="AAA"/>
    <property type="match status" value="1"/>
</dbReference>
<dbReference type="InterPro" id="IPR036640">
    <property type="entry name" value="ABC1_TM_sf"/>
</dbReference>
<evidence type="ECO:0000256" key="5">
    <source>
        <dbReference type="ARBA" id="ARBA00022989"/>
    </source>
</evidence>
<feature type="domain" description="ABC transmembrane type-1" evidence="9">
    <location>
        <begin position="23"/>
        <end position="310"/>
    </location>
</feature>
<dbReference type="NCBIfam" id="NF010178">
    <property type="entry name" value="PRK13657.1"/>
    <property type="match status" value="1"/>
</dbReference>
<gene>
    <name evidence="10" type="ORF">GXW71_33110</name>
</gene>
<dbReference type="Gene3D" id="1.20.1560.10">
    <property type="entry name" value="ABC transporter type 1, transmembrane domain"/>
    <property type="match status" value="1"/>
</dbReference>
<reference evidence="11" key="1">
    <citation type="journal article" date="2021" name="Syst. Appl. Microbiol.">
        <title>Roseomonas hellenica sp. nov., isolated from roots of wild-growing Alkanna tinctoria.</title>
        <authorList>
            <person name="Rat A."/>
            <person name="Naranjo H.D."/>
            <person name="Lebbe L."/>
            <person name="Cnockaert M."/>
            <person name="Krigas N."/>
            <person name="Grigoriadou K."/>
            <person name="Maloupa E."/>
            <person name="Willems A."/>
        </authorList>
    </citation>
    <scope>NUCLEOTIDE SEQUENCE [LARGE SCALE GENOMIC DNA]</scope>
    <source>
        <strain evidence="11">LMG 31523</strain>
    </source>
</reference>
<evidence type="ECO:0000259" key="9">
    <source>
        <dbReference type="PROSITE" id="PS50929"/>
    </source>
</evidence>
<keyword evidence="3" id="KW-0547">Nucleotide-binding</keyword>
<dbReference type="PANTHER" id="PTHR24221">
    <property type="entry name" value="ATP-BINDING CASSETTE SUB-FAMILY B"/>
    <property type="match status" value="1"/>
</dbReference>
<dbReference type="Pfam" id="PF00005">
    <property type="entry name" value="ABC_tran"/>
    <property type="match status" value="1"/>
</dbReference>
<dbReference type="Gene3D" id="3.40.50.300">
    <property type="entry name" value="P-loop containing nucleotide triphosphate hydrolases"/>
    <property type="match status" value="1"/>
</dbReference>